<dbReference type="Pfam" id="PF00169">
    <property type="entry name" value="PH"/>
    <property type="match status" value="1"/>
</dbReference>
<feature type="region of interest" description="Disordered" evidence="1">
    <location>
        <begin position="333"/>
        <end position="389"/>
    </location>
</feature>
<gene>
    <name evidence="4" type="ORF">Poli38472_013309</name>
</gene>
<dbReference type="SUPFAM" id="SSF50729">
    <property type="entry name" value="PH domain-like"/>
    <property type="match status" value="1"/>
</dbReference>
<dbReference type="PROSITE" id="PS51746">
    <property type="entry name" value="PPM_2"/>
    <property type="match status" value="1"/>
</dbReference>
<keyword evidence="5" id="KW-1185">Reference proteome</keyword>
<dbReference type="GO" id="GO:0004722">
    <property type="term" value="F:protein serine/threonine phosphatase activity"/>
    <property type="evidence" value="ECO:0007669"/>
    <property type="project" value="InterPro"/>
</dbReference>
<reference evidence="4" key="1">
    <citation type="submission" date="2019-03" db="EMBL/GenBank/DDBJ databases">
        <title>Long read genome sequence of the mycoparasitic Pythium oligandrum ATCC 38472 isolated from sugarbeet rhizosphere.</title>
        <authorList>
            <person name="Gaulin E."/>
        </authorList>
    </citation>
    <scope>NUCLEOTIDE SEQUENCE</scope>
    <source>
        <strain evidence="4">ATCC 38472_TT</strain>
    </source>
</reference>
<feature type="domain" description="PH" evidence="2">
    <location>
        <begin position="116"/>
        <end position="219"/>
    </location>
</feature>
<dbReference type="Proteomes" id="UP000794436">
    <property type="component" value="Unassembled WGS sequence"/>
</dbReference>
<dbReference type="InterPro" id="IPR011993">
    <property type="entry name" value="PH-like_dom_sf"/>
</dbReference>
<dbReference type="Gene3D" id="3.60.40.10">
    <property type="entry name" value="PPM-type phosphatase domain"/>
    <property type="match status" value="1"/>
</dbReference>
<evidence type="ECO:0000259" key="3">
    <source>
        <dbReference type="PROSITE" id="PS51746"/>
    </source>
</evidence>
<feature type="compositionally biased region" description="Acidic residues" evidence="1">
    <location>
        <begin position="349"/>
        <end position="358"/>
    </location>
</feature>
<dbReference type="AlphaFoldDB" id="A0A8K1C2Z5"/>
<feature type="region of interest" description="Disordered" evidence="1">
    <location>
        <begin position="404"/>
        <end position="423"/>
    </location>
</feature>
<dbReference type="SUPFAM" id="SSF81606">
    <property type="entry name" value="PP2C-like"/>
    <property type="match status" value="1"/>
</dbReference>
<sequence>MIRGQPFHATRDPHDPWDASALPSDEETTHSRSHRHRSQSENVGAEFTPHAYDDTPSASGYGGGISIPANRAFRRFDQFLQGRNSPLSSDDEESDLQMYSTSYAGPRDLTNYTFQMVQMAGYLEKQSVKNPEVWKRRWFVMQESVLFYYRSEHDVRDKKPTDATCCGVIQLDAVDSVTTAKDFGGGAFQIRLPQRRYILRAETKELMHDWLFNFQKSIANIVSVLLRTKGDHRSNRYGKNLSRRSFTRVSRSVSFDFQDCGLDVGRMSADFAMHRFHSGFGDSLEYSDGSSSDNARTSPRRASSPIAYSHYGPRSPVAMFAFDPPFESFSEDTLHSDFYGTTDHPLIEGQEDEEDEEEKPIAAEPAGPSAGDSPALERTLSPPVSSGKYIPRFLRDRQNAVAAAPPPMLDSASPPTMRPSPPPLSMSWRLSQRSLEARSMSMSESEVMHFDDNVSYMTGSESHGVTSLKGVRKNLEDVCCCVPDLNSHLSQTTYAKHSLYALFDGHCGVKAATFLREKLIKYLCDHEAFLSNARQAFTDCFRRIDEEFLARAASELMSDGSTAAVVLIRGNKLLTANVGDSRAVVSVNGVALDVIEEQTPGRADERARIENLGGWVKEERELQMSKLHSMDLSDPWIQQKAERVVRWVNIYRVNGELAVSRAIGDIDYKGKTLMEYEFWAFPEGHDRKFHGDLVICDPEFKEIEITPEVRFLVLACDGLWDTITSQEAVDHVTEKLAEGYTTGQISHSLADLAIRSGSSDNVSVIVVLLQPY</sequence>
<comment type="caution">
    <text evidence="4">The sequence shown here is derived from an EMBL/GenBank/DDBJ whole genome shotgun (WGS) entry which is preliminary data.</text>
</comment>
<evidence type="ECO:0000256" key="1">
    <source>
        <dbReference type="SAM" id="MobiDB-lite"/>
    </source>
</evidence>
<feature type="region of interest" description="Disordered" evidence="1">
    <location>
        <begin position="285"/>
        <end position="308"/>
    </location>
</feature>
<evidence type="ECO:0000259" key="2">
    <source>
        <dbReference type="PROSITE" id="PS50003"/>
    </source>
</evidence>
<feature type="domain" description="PPM-type phosphatase" evidence="3">
    <location>
        <begin position="462"/>
        <end position="769"/>
    </location>
</feature>
<dbReference type="Gene3D" id="2.30.29.30">
    <property type="entry name" value="Pleckstrin-homology domain (PH domain)/Phosphotyrosine-binding domain (PTB)"/>
    <property type="match status" value="1"/>
</dbReference>
<dbReference type="EMBL" id="SPLM01000148">
    <property type="protein sequence ID" value="TMW55418.1"/>
    <property type="molecule type" value="Genomic_DNA"/>
</dbReference>
<organism evidence="4 5">
    <name type="scientific">Pythium oligandrum</name>
    <name type="common">Mycoparasitic fungus</name>
    <dbReference type="NCBI Taxonomy" id="41045"/>
    <lineage>
        <taxon>Eukaryota</taxon>
        <taxon>Sar</taxon>
        <taxon>Stramenopiles</taxon>
        <taxon>Oomycota</taxon>
        <taxon>Peronosporomycetes</taxon>
        <taxon>Pythiales</taxon>
        <taxon>Pythiaceae</taxon>
        <taxon>Pythium</taxon>
    </lineage>
</organism>
<dbReference type="InterPro" id="IPR001932">
    <property type="entry name" value="PPM-type_phosphatase-like_dom"/>
</dbReference>
<dbReference type="InterPro" id="IPR001849">
    <property type="entry name" value="PH_domain"/>
</dbReference>
<dbReference type="OrthoDB" id="10264738at2759"/>
<dbReference type="PROSITE" id="PS50003">
    <property type="entry name" value="PH_DOMAIN"/>
    <property type="match status" value="1"/>
</dbReference>
<dbReference type="PANTHER" id="PTHR47992">
    <property type="entry name" value="PROTEIN PHOSPHATASE"/>
    <property type="match status" value="1"/>
</dbReference>
<accession>A0A8K1C2Z5</accession>
<evidence type="ECO:0000313" key="4">
    <source>
        <dbReference type="EMBL" id="TMW55418.1"/>
    </source>
</evidence>
<feature type="region of interest" description="Disordered" evidence="1">
    <location>
        <begin position="1"/>
        <end position="59"/>
    </location>
</feature>
<evidence type="ECO:0000313" key="5">
    <source>
        <dbReference type="Proteomes" id="UP000794436"/>
    </source>
</evidence>
<dbReference type="InterPro" id="IPR015655">
    <property type="entry name" value="PP2C"/>
</dbReference>
<feature type="compositionally biased region" description="Polar residues" evidence="1">
    <location>
        <begin position="288"/>
        <end position="301"/>
    </location>
</feature>
<protein>
    <submittedName>
        <fullName evidence="4">Uncharacterized protein</fullName>
    </submittedName>
</protein>
<proteinExistence type="predicted"/>
<dbReference type="SMART" id="SM00233">
    <property type="entry name" value="PH"/>
    <property type="match status" value="1"/>
</dbReference>
<name>A0A8K1C2Z5_PYTOL</name>
<dbReference type="CDD" id="cd00143">
    <property type="entry name" value="PP2Cc"/>
    <property type="match status" value="1"/>
</dbReference>
<dbReference type="SMART" id="SM00332">
    <property type="entry name" value="PP2Cc"/>
    <property type="match status" value="1"/>
</dbReference>
<dbReference type="Pfam" id="PF00481">
    <property type="entry name" value="PP2C"/>
    <property type="match status" value="2"/>
</dbReference>
<dbReference type="InterPro" id="IPR036457">
    <property type="entry name" value="PPM-type-like_dom_sf"/>
</dbReference>